<dbReference type="PATRIC" id="fig|1203610.3.peg.2784"/>
<name>A0A0F5JBK3_9BACT</name>
<dbReference type="AlphaFoldDB" id="A0A0F5JBK3"/>
<keyword evidence="1" id="KW-0238">DNA-binding</keyword>
<dbReference type="EMBL" id="AQHW01000015">
    <property type="protein sequence ID" value="KKB55256.1"/>
    <property type="molecule type" value="Genomic_DNA"/>
</dbReference>
<feature type="region of interest" description="Disordered" evidence="2">
    <location>
        <begin position="127"/>
        <end position="147"/>
    </location>
</feature>
<evidence type="ECO:0000256" key="2">
    <source>
        <dbReference type="SAM" id="MobiDB-lite"/>
    </source>
</evidence>
<reference evidence="4 5" key="1">
    <citation type="submission" date="2013-04" db="EMBL/GenBank/DDBJ databases">
        <title>The Genome Sequence of Parabacteroides gordonii DSM 23371.</title>
        <authorList>
            <consortium name="The Broad Institute Genomics Platform"/>
            <person name="Earl A."/>
            <person name="Ward D."/>
            <person name="Feldgarden M."/>
            <person name="Gevers D."/>
            <person name="Martens E."/>
            <person name="Sakamoto M."/>
            <person name="Benno Y."/>
            <person name="Suzuki N."/>
            <person name="Matsunaga N."/>
            <person name="Koshihara K."/>
            <person name="Seki M."/>
            <person name="Komiya H."/>
            <person name="Walker B."/>
            <person name="Young S."/>
            <person name="Zeng Q."/>
            <person name="Gargeya S."/>
            <person name="Fitzgerald M."/>
            <person name="Haas B."/>
            <person name="Abouelleil A."/>
            <person name="Allen A.W."/>
            <person name="Alvarado L."/>
            <person name="Arachchi H.M."/>
            <person name="Berlin A.M."/>
            <person name="Chapman S.B."/>
            <person name="Gainer-Dewar J."/>
            <person name="Goldberg J."/>
            <person name="Griggs A."/>
            <person name="Gujja S."/>
            <person name="Hansen M."/>
            <person name="Howarth C."/>
            <person name="Imamovic A."/>
            <person name="Ireland A."/>
            <person name="Larimer J."/>
            <person name="McCowan C."/>
            <person name="Murphy C."/>
            <person name="Pearson M."/>
            <person name="Poon T.W."/>
            <person name="Priest M."/>
            <person name="Roberts A."/>
            <person name="Saif S."/>
            <person name="Shea T."/>
            <person name="Sisk P."/>
            <person name="Sykes S."/>
            <person name="Wortman J."/>
            <person name="Nusbaum C."/>
            <person name="Birren B."/>
        </authorList>
    </citation>
    <scope>NUCLEOTIDE SEQUENCE [LARGE SCALE GENOMIC DNA]</scope>
    <source>
        <strain evidence="4 5">MS-1</strain>
    </source>
</reference>
<dbReference type="SUPFAM" id="SSF47729">
    <property type="entry name" value="IHF-like DNA-binding proteins"/>
    <property type="match status" value="1"/>
</dbReference>
<evidence type="ECO:0000313" key="5">
    <source>
        <dbReference type="Proteomes" id="UP000033035"/>
    </source>
</evidence>
<organism evidence="4 5">
    <name type="scientific">Parabacteroides gordonii MS-1 = DSM 23371</name>
    <dbReference type="NCBI Taxonomy" id="1203610"/>
    <lineage>
        <taxon>Bacteria</taxon>
        <taxon>Pseudomonadati</taxon>
        <taxon>Bacteroidota</taxon>
        <taxon>Bacteroidia</taxon>
        <taxon>Bacteroidales</taxon>
        <taxon>Tannerellaceae</taxon>
        <taxon>Parabacteroides</taxon>
    </lineage>
</organism>
<accession>A0A0F5JBK3</accession>
<feature type="domain" description="HU" evidence="3">
    <location>
        <begin position="1"/>
        <end position="127"/>
    </location>
</feature>
<dbReference type="HOGENOM" id="CLU_112331_4_1_10"/>
<dbReference type="InterPro" id="IPR041607">
    <property type="entry name" value="HU-HIG"/>
</dbReference>
<evidence type="ECO:0000313" key="4">
    <source>
        <dbReference type="EMBL" id="KKB55256.1"/>
    </source>
</evidence>
<dbReference type="NCBIfam" id="TIGR01201">
    <property type="entry name" value="HU_rel"/>
    <property type="match status" value="1"/>
</dbReference>
<dbReference type="GO" id="GO:0003677">
    <property type="term" value="F:DNA binding"/>
    <property type="evidence" value="ECO:0007669"/>
    <property type="project" value="UniProtKB-KW"/>
</dbReference>
<protein>
    <recommendedName>
        <fullName evidence="3">HU domain-containing protein</fullName>
    </recommendedName>
</protein>
<dbReference type="Proteomes" id="UP000033035">
    <property type="component" value="Unassembled WGS sequence"/>
</dbReference>
<dbReference type="STRING" id="1203610.HMPREF1536_02719"/>
<comment type="caution">
    <text evidence="4">The sequence shown here is derived from an EMBL/GenBank/DDBJ whole genome shotgun (WGS) entry which is preliminary data.</text>
</comment>
<keyword evidence="5" id="KW-1185">Reference proteome</keyword>
<dbReference type="Pfam" id="PF18291">
    <property type="entry name" value="HU-HIG"/>
    <property type="match status" value="1"/>
</dbReference>
<evidence type="ECO:0000256" key="1">
    <source>
        <dbReference type="ARBA" id="ARBA00023125"/>
    </source>
</evidence>
<proteinExistence type="predicted"/>
<dbReference type="InterPro" id="IPR005902">
    <property type="entry name" value="HU_DNA-bd_put"/>
</dbReference>
<evidence type="ECO:0000259" key="3">
    <source>
        <dbReference type="Pfam" id="PF18291"/>
    </source>
</evidence>
<gene>
    <name evidence="4" type="ORF">HMPREF1536_02719</name>
</gene>
<dbReference type="InterPro" id="IPR010992">
    <property type="entry name" value="IHF-like_DNA-bd_dom_sf"/>
</dbReference>
<dbReference type="RefSeq" id="WP_028729715.1">
    <property type="nucleotide sequence ID" value="NZ_KE386764.1"/>
</dbReference>
<sequence>MSVKYKLVLKKDLTKGAAEGAKRHYASAPVSGTMNFNSICDVIADRSTASDGDVALVVRGLLRATEEALLRNEVVELDTLGRLRLSIGSSGSVLEKDFQAGMIRKPKIIFTPGARLRAMLDKVSFERIGKEPEQPDAGGEDDRPVIE</sequence>